<evidence type="ECO:0000313" key="1">
    <source>
        <dbReference type="EMBL" id="SNS39172.1"/>
    </source>
</evidence>
<dbReference type="AlphaFoldDB" id="A0A239E5G4"/>
<reference evidence="2" key="1">
    <citation type="submission" date="2017-06" db="EMBL/GenBank/DDBJ databases">
        <authorList>
            <person name="Varghese N."/>
            <person name="Submissions S."/>
        </authorList>
    </citation>
    <scope>NUCLEOTIDE SEQUENCE [LARGE SCALE GENOMIC DNA]</scope>
    <source>
        <strain evidence="2">5C</strain>
    </source>
</reference>
<protein>
    <submittedName>
        <fullName evidence="1">6-bladed beta-propeller protein</fullName>
    </submittedName>
</protein>
<gene>
    <name evidence="1" type="ORF">SAMN06295967_108174</name>
</gene>
<dbReference type="Proteomes" id="UP000198480">
    <property type="component" value="Unassembled WGS sequence"/>
</dbReference>
<evidence type="ECO:0000313" key="2">
    <source>
        <dbReference type="Proteomes" id="UP000198480"/>
    </source>
</evidence>
<accession>A0A239E5G4</accession>
<sequence>MKNLNTLIFLLFISLGCQSNNPDSTIKTISIDLTQEKSDINLTDLIKPDVDIIPLENYDQTGNPIYFRDIHKFRHYKNEFYMLDFIYGQRILVFNNNGEFQRAVGHLEEGPGGLLQAMDFDIINDTIKVLDVGRILNFEPNGNYISLDKMEGFMASKFIKFEIGYAFIGGGRDTDNLILANNEIRQESSFFPYHTRALNVLLINPMYYSPEGDAIYRRQLNDTLFQINDFERPSPYLYIDFKQKKSNINELLNSPNPEAAIVNAGTQYCEIHDFYETKEYQYLAFSVEGEAWVYLQSKKSEKSFLYKRNNITNDIMLDPYAFPVGVIGNKFVFKANPQNVLAGIESYQGTNNHFEKLKKLWANMEKEGNPVLFLVEFNF</sequence>
<dbReference type="PROSITE" id="PS51257">
    <property type="entry name" value="PROKAR_LIPOPROTEIN"/>
    <property type="match status" value="1"/>
</dbReference>
<dbReference type="OrthoDB" id="820429at2"/>
<keyword evidence="2" id="KW-1185">Reference proteome</keyword>
<dbReference type="EMBL" id="FZOK01000008">
    <property type="protein sequence ID" value="SNS39172.1"/>
    <property type="molecule type" value="Genomic_DNA"/>
</dbReference>
<name>A0A239E5G4_9BACT</name>
<dbReference type="Pfam" id="PF17170">
    <property type="entry name" value="DUF5128"/>
    <property type="match status" value="1"/>
</dbReference>
<proteinExistence type="predicted"/>
<dbReference type="RefSeq" id="WP_089240473.1">
    <property type="nucleotide sequence ID" value="NZ_FZOK01000008.1"/>
</dbReference>
<organism evidence="1 2">
    <name type="scientific">Belliella buryatensis</name>
    <dbReference type="NCBI Taxonomy" id="1500549"/>
    <lineage>
        <taxon>Bacteria</taxon>
        <taxon>Pseudomonadati</taxon>
        <taxon>Bacteroidota</taxon>
        <taxon>Cytophagia</taxon>
        <taxon>Cytophagales</taxon>
        <taxon>Cyclobacteriaceae</taxon>
        <taxon>Belliella</taxon>
    </lineage>
</organism>